<keyword evidence="3" id="KW-1185">Reference proteome</keyword>
<evidence type="ECO:0000313" key="3">
    <source>
        <dbReference type="Proteomes" id="UP000636888"/>
    </source>
</evidence>
<protein>
    <submittedName>
        <fullName evidence="2">Uncharacterized protein</fullName>
    </submittedName>
</protein>
<dbReference type="SUPFAM" id="SSF82171">
    <property type="entry name" value="DPP6 N-terminal domain-like"/>
    <property type="match status" value="1"/>
</dbReference>
<dbReference type="RefSeq" id="WP_199384475.1">
    <property type="nucleotide sequence ID" value="NZ_JAEMHM010000009.1"/>
</dbReference>
<dbReference type="PROSITE" id="PS51257">
    <property type="entry name" value="PROKAR_LIPOPROTEIN"/>
    <property type="match status" value="1"/>
</dbReference>
<dbReference type="EMBL" id="JAEMHM010000009">
    <property type="protein sequence ID" value="MBJ6725587.1"/>
    <property type="molecule type" value="Genomic_DNA"/>
</dbReference>
<dbReference type="Proteomes" id="UP000636888">
    <property type="component" value="Unassembled WGS sequence"/>
</dbReference>
<feature type="signal peptide" evidence="1">
    <location>
        <begin position="1"/>
        <end position="18"/>
    </location>
</feature>
<comment type="caution">
    <text evidence="2">The sequence shown here is derived from an EMBL/GenBank/DDBJ whole genome shotgun (WGS) entry which is preliminary data.</text>
</comment>
<feature type="chain" id="PRO_5035205016" evidence="1">
    <location>
        <begin position="19"/>
        <end position="607"/>
    </location>
</feature>
<evidence type="ECO:0000313" key="2">
    <source>
        <dbReference type="EMBL" id="MBJ6725587.1"/>
    </source>
</evidence>
<sequence length="607" mass="67313">MKRLSILLVFFVMGCAQGAASEMAASPIQRSTDQTRLMTLPNDSNLDSSPVFKPDGSGSAAAVTRKGKHYVLFQGADAAPYDKVRDLFFGSNSFNFFAERNRRWQLVTGNVAGKSFLRAETLFLSADGNDIYWLGRSDGNNGSVLMRNQDELLRGFWLNKVVWSFDRQHVAIAGFIEGKPVLVVDGHTEKLPAPSNDSVYFREREPYVDQEAKLHFIARHFQDDRHSIEFNQQVGKYYQTTGNLVISPDGRHIAYVGYNEPEKGMAFVRDGKEEGKSYVADNSFRYTIKSPKFSADSKRLAYILQLERNSAGESTGSERGNQTSYMVVMDGKKGREYGEVNQVTFSPDSSKIAFIATDKKRGQFVVIDGREGKPYSSVADLVFSPDSKHFAYRAVAGPSSFIVIDGDVGKSFHWVGRPAFTSDSRRVVYGARGGITLHVDKQGLPLGYPITTEDGERVLNLQVDKRGLTYQGHDKREEVWTNSSGLIYTKGNEDDLFWVRETISPATSAGQGSVAAHKNKPSETGIVTVGQAADSKPMQLSLAFAQPNVVTGNYDQVNMTVLFTIRRKDGPGAASSGRKTGGEYSMFYEKFDLRNSFDMGSMEDARE</sequence>
<organism evidence="2 3">
    <name type="scientific">Geomesophilobacter sediminis</name>
    <dbReference type="NCBI Taxonomy" id="2798584"/>
    <lineage>
        <taxon>Bacteria</taxon>
        <taxon>Pseudomonadati</taxon>
        <taxon>Thermodesulfobacteriota</taxon>
        <taxon>Desulfuromonadia</taxon>
        <taxon>Geobacterales</taxon>
        <taxon>Geobacteraceae</taxon>
        <taxon>Geomesophilobacter</taxon>
    </lineage>
</organism>
<accession>A0A8J7LYW4</accession>
<dbReference type="Gene3D" id="2.120.10.30">
    <property type="entry name" value="TolB, C-terminal domain"/>
    <property type="match status" value="1"/>
</dbReference>
<dbReference type="InterPro" id="IPR011042">
    <property type="entry name" value="6-blade_b-propeller_TolB-like"/>
</dbReference>
<reference evidence="2" key="1">
    <citation type="submission" date="2020-12" db="EMBL/GenBank/DDBJ databases">
        <title>Geomonas sp. Red875, isolated from river sediment.</title>
        <authorList>
            <person name="Xu Z."/>
            <person name="Zhang Z."/>
            <person name="Masuda Y."/>
            <person name="Itoh H."/>
            <person name="Senoo K."/>
        </authorList>
    </citation>
    <scope>NUCLEOTIDE SEQUENCE</scope>
    <source>
        <strain evidence="2">Red875</strain>
    </source>
</reference>
<dbReference type="AlphaFoldDB" id="A0A8J7LYW4"/>
<name>A0A8J7LYW4_9BACT</name>
<keyword evidence="1" id="KW-0732">Signal</keyword>
<proteinExistence type="predicted"/>
<gene>
    <name evidence="2" type="ORF">JFN93_12775</name>
</gene>
<evidence type="ECO:0000256" key="1">
    <source>
        <dbReference type="SAM" id="SignalP"/>
    </source>
</evidence>